<dbReference type="GO" id="GO:0044718">
    <property type="term" value="P:siderophore transmembrane transport"/>
    <property type="evidence" value="ECO:0007669"/>
    <property type="project" value="TreeGrafter"/>
</dbReference>
<dbReference type="GO" id="GO:0009279">
    <property type="term" value="C:cell outer membrane"/>
    <property type="evidence" value="ECO:0007669"/>
    <property type="project" value="UniProtKB-SubCell"/>
</dbReference>
<comment type="similarity">
    <text evidence="10 11">Belongs to the TonB-dependent receptor family.</text>
</comment>
<feature type="domain" description="TonB-dependent receptor plug" evidence="14">
    <location>
        <begin position="54"/>
        <end position="157"/>
    </location>
</feature>
<evidence type="ECO:0000256" key="9">
    <source>
        <dbReference type="ARBA" id="ARBA00023237"/>
    </source>
</evidence>
<evidence type="ECO:0000256" key="6">
    <source>
        <dbReference type="ARBA" id="ARBA00023077"/>
    </source>
</evidence>
<evidence type="ECO:0000256" key="4">
    <source>
        <dbReference type="ARBA" id="ARBA00022692"/>
    </source>
</evidence>
<keyword evidence="4 10" id="KW-0812">Transmembrane</keyword>
<keyword evidence="2 10" id="KW-0813">Transport</keyword>
<dbReference type="AlphaFoldDB" id="A0A841J2J5"/>
<dbReference type="Pfam" id="PF07715">
    <property type="entry name" value="Plug"/>
    <property type="match status" value="1"/>
</dbReference>
<keyword evidence="5 12" id="KW-0732">Signal</keyword>
<dbReference type="RefSeq" id="WP_425506249.1">
    <property type="nucleotide sequence ID" value="NZ_JACIJP010000003.1"/>
</dbReference>
<keyword evidence="9 10" id="KW-0998">Cell outer membrane</keyword>
<keyword evidence="16" id="KW-1185">Reference proteome</keyword>
<keyword evidence="3 10" id="KW-1134">Transmembrane beta strand</keyword>
<reference evidence="15 16" key="1">
    <citation type="submission" date="2020-08" db="EMBL/GenBank/DDBJ databases">
        <title>Genomic Encyclopedia of Type Strains, Phase IV (KMG-IV): sequencing the most valuable type-strain genomes for metagenomic binning, comparative biology and taxonomic classification.</title>
        <authorList>
            <person name="Goeker M."/>
        </authorList>
    </citation>
    <scope>NUCLEOTIDE SEQUENCE [LARGE SCALE GENOMIC DNA]</scope>
    <source>
        <strain evidence="15 16">DSM 102255</strain>
    </source>
</reference>
<feature type="signal peptide" evidence="12">
    <location>
        <begin position="1"/>
        <end position="25"/>
    </location>
</feature>
<dbReference type="InterPro" id="IPR000531">
    <property type="entry name" value="Beta-barrel_TonB"/>
</dbReference>
<evidence type="ECO:0000313" key="16">
    <source>
        <dbReference type="Proteomes" id="UP000552700"/>
    </source>
</evidence>
<dbReference type="Gene3D" id="2.170.130.10">
    <property type="entry name" value="TonB-dependent receptor, plug domain"/>
    <property type="match status" value="1"/>
</dbReference>
<sequence length="687" mass="73209">MLRPSSRLFWLMPALLAPAQGWAQAAPPADSPIVVIGTPLRDPPGTPAYGSVRIDRDRLTATASGRIEDALRDVAGFQQFRRSDSRSANPSAQGATLRALGGNASSRTLVLLDGVPMADPFFGYIPFSAIVPERLAFARVTRGGGVGAFGAGAVAGTIELGSATRADLPDLSASAFYGSDDATELSATLTQDLGGGMVTLSGRWDRGDGFNTTPADQRTAATVPARYDGWSVGLRAVAPISPNVEMQARALLFRDNRTLRFAGADSGSEGQDASVRILARGRWQVDALAYIQARNFDNVVISATTFRPSLDQRNTPSTGIGGKFELRPPVGDAHVLRIGLDTRLAQGDMYEDSFNAATGAVTGHRRAHGRQSTSGLFVEDDWTLGALVLTGGARIDRWTITNGRFVTQNASGSTSTVTRFPDRDAWEGSFRAGALFHVSDGISLRAAGYTGYRLPTLNELYRPFSLVAANSNGGRTTVATDANAALAPEKLKGAEVGMDLSPLPDVHFAATAFYNRLDNAVGNVTLSSVTSGANVTITRQRQNIDAIIAKGIELTASARRGDWSLSAAYAYSHSRVKAPGMPFDGLVPAQSPRHTASATLSWLPETRPGLSGTIRYTGRQYEDDLQTDVLRDALTVDALAQWPLGRHIMLVARAENIFDATIDTRNAGGSRDLGSPRTLWIGARLRY</sequence>
<evidence type="ECO:0000256" key="1">
    <source>
        <dbReference type="ARBA" id="ARBA00004571"/>
    </source>
</evidence>
<evidence type="ECO:0000256" key="10">
    <source>
        <dbReference type="PROSITE-ProRule" id="PRU01360"/>
    </source>
</evidence>
<dbReference type="SUPFAM" id="SSF56935">
    <property type="entry name" value="Porins"/>
    <property type="match status" value="1"/>
</dbReference>
<dbReference type="InterPro" id="IPR039426">
    <property type="entry name" value="TonB-dep_rcpt-like"/>
</dbReference>
<keyword evidence="8 15" id="KW-0675">Receptor</keyword>
<dbReference type="EMBL" id="JACIJP010000003">
    <property type="protein sequence ID" value="MBB6124572.1"/>
    <property type="molecule type" value="Genomic_DNA"/>
</dbReference>
<evidence type="ECO:0000256" key="12">
    <source>
        <dbReference type="SAM" id="SignalP"/>
    </source>
</evidence>
<keyword evidence="7 10" id="KW-0472">Membrane</keyword>
<dbReference type="Gene3D" id="2.40.170.20">
    <property type="entry name" value="TonB-dependent receptor, beta-barrel domain"/>
    <property type="match status" value="1"/>
</dbReference>
<dbReference type="Proteomes" id="UP000552700">
    <property type="component" value="Unassembled WGS sequence"/>
</dbReference>
<name>A0A841J2J5_9SPHN</name>
<evidence type="ECO:0000256" key="5">
    <source>
        <dbReference type="ARBA" id="ARBA00022729"/>
    </source>
</evidence>
<evidence type="ECO:0000256" key="7">
    <source>
        <dbReference type="ARBA" id="ARBA00023136"/>
    </source>
</evidence>
<evidence type="ECO:0000259" key="14">
    <source>
        <dbReference type="Pfam" id="PF07715"/>
    </source>
</evidence>
<dbReference type="PANTHER" id="PTHR30069:SF29">
    <property type="entry name" value="HEMOGLOBIN AND HEMOGLOBIN-HAPTOGLOBIN-BINDING PROTEIN 1-RELATED"/>
    <property type="match status" value="1"/>
</dbReference>
<evidence type="ECO:0000256" key="11">
    <source>
        <dbReference type="RuleBase" id="RU003357"/>
    </source>
</evidence>
<evidence type="ECO:0000313" key="15">
    <source>
        <dbReference type="EMBL" id="MBB6124572.1"/>
    </source>
</evidence>
<dbReference type="InterPro" id="IPR012910">
    <property type="entry name" value="Plug_dom"/>
</dbReference>
<dbReference type="InterPro" id="IPR036942">
    <property type="entry name" value="Beta-barrel_TonB_sf"/>
</dbReference>
<gene>
    <name evidence="15" type="ORF">FHS92_002317</name>
</gene>
<dbReference type="PANTHER" id="PTHR30069">
    <property type="entry name" value="TONB-DEPENDENT OUTER MEMBRANE RECEPTOR"/>
    <property type="match status" value="1"/>
</dbReference>
<dbReference type="GO" id="GO:0015344">
    <property type="term" value="F:siderophore uptake transmembrane transporter activity"/>
    <property type="evidence" value="ECO:0007669"/>
    <property type="project" value="TreeGrafter"/>
</dbReference>
<evidence type="ECO:0000256" key="2">
    <source>
        <dbReference type="ARBA" id="ARBA00022448"/>
    </source>
</evidence>
<proteinExistence type="inferred from homology"/>
<accession>A0A841J2J5</accession>
<keyword evidence="6 11" id="KW-0798">TonB box</keyword>
<feature type="chain" id="PRO_5032645494" evidence="12">
    <location>
        <begin position="26"/>
        <end position="687"/>
    </location>
</feature>
<comment type="subcellular location">
    <subcellularLocation>
        <location evidence="1 10">Cell outer membrane</location>
        <topology evidence="1 10">Multi-pass membrane protein</topology>
    </subcellularLocation>
</comment>
<feature type="domain" description="TonB-dependent receptor-like beta-barrel" evidence="13">
    <location>
        <begin position="221"/>
        <end position="657"/>
    </location>
</feature>
<dbReference type="InterPro" id="IPR037066">
    <property type="entry name" value="Plug_dom_sf"/>
</dbReference>
<organism evidence="15 16">
    <name type="scientific">Sphingobium subterraneum</name>
    <dbReference type="NCBI Taxonomy" id="627688"/>
    <lineage>
        <taxon>Bacteria</taxon>
        <taxon>Pseudomonadati</taxon>
        <taxon>Pseudomonadota</taxon>
        <taxon>Alphaproteobacteria</taxon>
        <taxon>Sphingomonadales</taxon>
        <taxon>Sphingomonadaceae</taxon>
        <taxon>Sphingobium</taxon>
    </lineage>
</organism>
<evidence type="ECO:0000259" key="13">
    <source>
        <dbReference type="Pfam" id="PF00593"/>
    </source>
</evidence>
<dbReference type="Pfam" id="PF00593">
    <property type="entry name" value="TonB_dep_Rec_b-barrel"/>
    <property type="match status" value="1"/>
</dbReference>
<comment type="caution">
    <text evidence="15">The sequence shown here is derived from an EMBL/GenBank/DDBJ whole genome shotgun (WGS) entry which is preliminary data.</text>
</comment>
<protein>
    <submittedName>
        <fullName evidence="15">Iron complex outermembrane receptor protein</fullName>
    </submittedName>
</protein>
<evidence type="ECO:0000256" key="3">
    <source>
        <dbReference type="ARBA" id="ARBA00022452"/>
    </source>
</evidence>
<evidence type="ECO:0000256" key="8">
    <source>
        <dbReference type="ARBA" id="ARBA00023170"/>
    </source>
</evidence>
<dbReference type="PROSITE" id="PS52016">
    <property type="entry name" value="TONB_DEPENDENT_REC_3"/>
    <property type="match status" value="1"/>
</dbReference>